<dbReference type="InterPro" id="IPR005829">
    <property type="entry name" value="Sugar_transporter_CS"/>
</dbReference>
<dbReference type="PANTHER" id="PTHR48022:SF59">
    <property type="entry name" value="MAJOR FACILITATOR SUPERFAMILY (MFS) PROFILE DOMAIN-CONTAINING PROTEIN"/>
    <property type="match status" value="1"/>
</dbReference>
<dbReference type="Pfam" id="PF00083">
    <property type="entry name" value="Sugar_tr"/>
    <property type="match status" value="1"/>
</dbReference>
<gene>
    <name evidence="8" type="ORF">ISF_03508</name>
</gene>
<evidence type="ECO:0000256" key="2">
    <source>
        <dbReference type="ARBA" id="ARBA00010992"/>
    </source>
</evidence>
<accession>A0A168ASF7</accession>
<sequence>MGTKTMFARTKLGSYGSTIRSAPREVLYNRRLLLTSFIFACAAVPLTWDQGSSAVIATLPSFRQHFGIDSATDASKIKYFVSLISIGDFIGAAASFFLNDRAGRLWSYRMYVALWTAGQVLQIVAPNAAALYAARVLCGCGLGALMVVSPMAIAELAPAEARGVLTSWYTVMMGLAHGVSSFCVYGVYLDERLQGTRLQYQVVWIVPIAFMTLCFVASFLVCEESPRWLFLVDRQEDATDVLVRIRGLPLEHPRVRRELREIQEAISQEGMFFASGKGTASLRSILRETFTVPANLRRVQQSVILYLLPQLSGASSISYYLIPVLNMIGSTNSTERNLFLSGMYTLSKFFFALIASFLFVDALGRRKSLFVGITCQMLADLYVAIYVKNSQHGPVATGASKGALAAIFIQAFGYSVGERGEYVPC</sequence>
<dbReference type="InterPro" id="IPR036259">
    <property type="entry name" value="MFS_trans_sf"/>
</dbReference>
<proteinExistence type="inferred from homology"/>
<dbReference type="PANTHER" id="PTHR48022">
    <property type="entry name" value="PLASTIDIC GLUCOSE TRANSPORTER 4"/>
    <property type="match status" value="1"/>
</dbReference>
<dbReference type="OrthoDB" id="5296287at2759"/>
<dbReference type="PROSITE" id="PS50850">
    <property type="entry name" value="MFS"/>
    <property type="match status" value="1"/>
</dbReference>
<dbReference type="GeneID" id="30019800"/>
<dbReference type="InterPro" id="IPR005828">
    <property type="entry name" value="MFS_sugar_transport-like"/>
</dbReference>
<evidence type="ECO:0000256" key="6">
    <source>
        <dbReference type="SAM" id="Phobius"/>
    </source>
</evidence>
<keyword evidence="9" id="KW-1185">Reference proteome</keyword>
<dbReference type="InterPro" id="IPR050360">
    <property type="entry name" value="MFS_Sugar_Transporters"/>
</dbReference>
<feature type="transmembrane region" description="Helical" evidence="6">
    <location>
        <begin position="342"/>
        <end position="360"/>
    </location>
</feature>
<dbReference type="Gene3D" id="1.20.1250.20">
    <property type="entry name" value="MFS general substrate transporter like domains"/>
    <property type="match status" value="1"/>
</dbReference>
<comment type="similarity">
    <text evidence="2">Belongs to the major facilitator superfamily. Sugar transporter (TC 2.A.1.1) family.</text>
</comment>
<feature type="transmembrane region" description="Helical" evidence="6">
    <location>
        <begin position="303"/>
        <end position="322"/>
    </location>
</feature>
<evidence type="ECO:0000256" key="4">
    <source>
        <dbReference type="ARBA" id="ARBA00022989"/>
    </source>
</evidence>
<keyword evidence="3 6" id="KW-0812">Transmembrane</keyword>
<organism evidence="8 9">
    <name type="scientific">Cordyceps fumosorosea (strain ARSEF 2679)</name>
    <name type="common">Isaria fumosorosea</name>
    <dbReference type="NCBI Taxonomy" id="1081104"/>
    <lineage>
        <taxon>Eukaryota</taxon>
        <taxon>Fungi</taxon>
        <taxon>Dikarya</taxon>
        <taxon>Ascomycota</taxon>
        <taxon>Pezizomycotina</taxon>
        <taxon>Sordariomycetes</taxon>
        <taxon>Hypocreomycetidae</taxon>
        <taxon>Hypocreales</taxon>
        <taxon>Cordycipitaceae</taxon>
        <taxon>Cordyceps</taxon>
    </lineage>
</organism>
<evidence type="ECO:0000256" key="3">
    <source>
        <dbReference type="ARBA" id="ARBA00022692"/>
    </source>
</evidence>
<dbReference type="SUPFAM" id="SSF103473">
    <property type="entry name" value="MFS general substrate transporter"/>
    <property type="match status" value="1"/>
</dbReference>
<dbReference type="Proteomes" id="UP000076744">
    <property type="component" value="Unassembled WGS sequence"/>
</dbReference>
<keyword evidence="5 6" id="KW-0472">Membrane</keyword>
<dbReference type="GO" id="GO:0016020">
    <property type="term" value="C:membrane"/>
    <property type="evidence" value="ECO:0007669"/>
    <property type="project" value="UniProtKB-SubCell"/>
</dbReference>
<dbReference type="EMBL" id="AZHB01000006">
    <property type="protein sequence ID" value="OAA69133.1"/>
    <property type="molecule type" value="Genomic_DNA"/>
</dbReference>
<comment type="subcellular location">
    <subcellularLocation>
        <location evidence="1">Membrane</location>
        <topology evidence="1">Multi-pass membrane protein</topology>
    </subcellularLocation>
</comment>
<evidence type="ECO:0000313" key="8">
    <source>
        <dbReference type="EMBL" id="OAA69133.1"/>
    </source>
</evidence>
<evidence type="ECO:0000256" key="1">
    <source>
        <dbReference type="ARBA" id="ARBA00004141"/>
    </source>
</evidence>
<evidence type="ECO:0000313" key="9">
    <source>
        <dbReference type="Proteomes" id="UP000076744"/>
    </source>
</evidence>
<dbReference type="PROSITE" id="PS00216">
    <property type="entry name" value="SUGAR_TRANSPORT_1"/>
    <property type="match status" value="1"/>
</dbReference>
<keyword evidence="4 6" id="KW-1133">Transmembrane helix</keyword>
<evidence type="ECO:0000256" key="5">
    <source>
        <dbReference type="ARBA" id="ARBA00023136"/>
    </source>
</evidence>
<dbReference type="RefSeq" id="XP_018706003.1">
    <property type="nucleotide sequence ID" value="XM_018847114.1"/>
</dbReference>
<dbReference type="InterPro" id="IPR020846">
    <property type="entry name" value="MFS_dom"/>
</dbReference>
<feature type="transmembrane region" description="Helical" evidence="6">
    <location>
        <begin position="77"/>
        <end position="98"/>
    </location>
</feature>
<dbReference type="AlphaFoldDB" id="A0A168ASF7"/>
<feature type="transmembrane region" description="Helical" evidence="6">
    <location>
        <begin position="200"/>
        <end position="221"/>
    </location>
</feature>
<protein>
    <submittedName>
        <fullName evidence="8">General substrate transporter</fullName>
    </submittedName>
</protein>
<dbReference type="GO" id="GO:0005351">
    <property type="term" value="F:carbohydrate:proton symporter activity"/>
    <property type="evidence" value="ECO:0007669"/>
    <property type="project" value="TreeGrafter"/>
</dbReference>
<reference evidence="8 9" key="1">
    <citation type="journal article" date="2016" name="Genome Biol. Evol.">
        <title>Divergent and convergent evolution of fungal pathogenicity.</title>
        <authorList>
            <person name="Shang Y."/>
            <person name="Xiao G."/>
            <person name="Zheng P."/>
            <person name="Cen K."/>
            <person name="Zhan S."/>
            <person name="Wang C."/>
        </authorList>
    </citation>
    <scope>NUCLEOTIDE SEQUENCE [LARGE SCALE GENOMIC DNA]</scope>
    <source>
        <strain evidence="8 9">ARSEF 2679</strain>
    </source>
</reference>
<evidence type="ECO:0000259" key="7">
    <source>
        <dbReference type="PROSITE" id="PS50850"/>
    </source>
</evidence>
<feature type="transmembrane region" description="Helical" evidence="6">
    <location>
        <begin position="166"/>
        <end position="188"/>
    </location>
</feature>
<name>A0A168ASF7_CORFA</name>
<feature type="transmembrane region" description="Helical" evidence="6">
    <location>
        <begin position="132"/>
        <end position="154"/>
    </location>
</feature>
<comment type="caution">
    <text evidence="8">The sequence shown here is derived from an EMBL/GenBank/DDBJ whole genome shotgun (WGS) entry which is preliminary data.</text>
</comment>
<feature type="domain" description="Major facilitator superfamily (MFS) profile" evidence="7">
    <location>
        <begin position="35"/>
        <end position="425"/>
    </location>
</feature>